<dbReference type="STRING" id="1325734.A0A428NLF4"/>
<sequence length="282" mass="29095">MQTCCTGPGTVWACPKSNGCCTGGFCRDPSSEKCCKNGLCKKDHACCDRECCRPIAYCGPDGFCKPCPAETRTVTSTVSSTTTRTMTVRVTRDITADTGDAPKFTCAPMATTNDEGATLELDEGCALHYKPPAATTTGNGVNLLGRGVDQPPVKTGAWPSALLARQLSCTPFTTVTRTSWVTKPVMVTLTRTATMDGQDEGFSCPEMEVTNTAGDVLALDESCTLSFSPATPTSTTEELAATAATDGGGGGGSSQDGSSSSVAVSLHVVGTLSGILVLWLVG</sequence>
<protein>
    <submittedName>
        <fullName evidence="1">Uncharacterized protein</fullName>
    </submittedName>
</protein>
<reference evidence="1 2" key="1">
    <citation type="submission" date="2017-06" db="EMBL/GenBank/DDBJ databases">
        <title>Comparative genomic analysis of Ambrosia Fusariam Clade fungi.</title>
        <authorList>
            <person name="Stajich J.E."/>
            <person name="Carrillo J."/>
            <person name="Kijimoto T."/>
            <person name="Eskalen A."/>
            <person name="O'Donnell K."/>
            <person name="Kasson M."/>
        </authorList>
    </citation>
    <scope>NUCLEOTIDE SEQUENCE [LARGE SCALE GENOMIC DNA]</scope>
    <source>
        <strain evidence="1 2">NRRL62584</strain>
    </source>
</reference>
<organism evidence="1 2">
    <name type="scientific">Fusarium duplospermum</name>
    <dbReference type="NCBI Taxonomy" id="1325734"/>
    <lineage>
        <taxon>Eukaryota</taxon>
        <taxon>Fungi</taxon>
        <taxon>Dikarya</taxon>
        <taxon>Ascomycota</taxon>
        <taxon>Pezizomycotina</taxon>
        <taxon>Sordariomycetes</taxon>
        <taxon>Hypocreomycetidae</taxon>
        <taxon>Hypocreales</taxon>
        <taxon>Nectriaceae</taxon>
        <taxon>Fusarium</taxon>
        <taxon>Fusarium solani species complex</taxon>
    </lineage>
</organism>
<dbReference type="Proteomes" id="UP000288168">
    <property type="component" value="Unassembled WGS sequence"/>
</dbReference>
<comment type="caution">
    <text evidence="1">The sequence shown here is derived from an EMBL/GenBank/DDBJ whole genome shotgun (WGS) entry which is preliminary data.</text>
</comment>
<proteinExistence type="predicted"/>
<dbReference type="EMBL" id="NKCI01000408">
    <property type="protein sequence ID" value="RSL41609.1"/>
    <property type="molecule type" value="Genomic_DNA"/>
</dbReference>
<name>A0A428NLF4_9HYPO</name>
<dbReference type="OrthoDB" id="2748312at2759"/>
<gene>
    <name evidence="1" type="ORF">CEP54_015766</name>
</gene>
<accession>A0A428NLF4</accession>
<keyword evidence="2" id="KW-1185">Reference proteome</keyword>
<evidence type="ECO:0000313" key="2">
    <source>
        <dbReference type="Proteomes" id="UP000288168"/>
    </source>
</evidence>
<dbReference type="AlphaFoldDB" id="A0A428NLF4"/>
<evidence type="ECO:0000313" key="1">
    <source>
        <dbReference type="EMBL" id="RSL41609.1"/>
    </source>
</evidence>